<evidence type="ECO:0000313" key="1">
    <source>
        <dbReference type="EMBL" id="KAL0442149.1"/>
    </source>
</evidence>
<accession>A0AAW2WJU2</accession>
<name>A0AAW2WJU2_SESRA</name>
<dbReference type="PANTHER" id="PTHR10775">
    <property type="entry name" value="OS08G0208400 PROTEIN"/>
    <property type="match status" value="1"/>
</dbReference>
<reference evidence="1" key="2">
    <citation type="journal article" date="2024" name="Plant">
        <title>Genomic evolution and insights into agronomic trait innovations of Sesamum species.</title>
        <authorList>
            <person name="Miao H."/>
            <person name="Wang L."/>
            <person name="Qu L."/>
            <person name="Liu H."/>
            <person name="Sun Y."/>
            <person name="Le M."/>
            <person name="Wang Q."/>
            <person name="Wei S."/>
            <person name="Zheng Y."/>
            <person name="Lin W."/>
            <person name="Duan Y."/>
            <person name="Cao H."/>
            <person name="Xiong S."/>
            <person name="Wang X."/>
            <person name="Wei L."/>
            <person name="Li C."/>
            <person name="Ma Q."/>
            <person name="Ju M."/>
            <person name="Zhao R."/>
            <person name="Li G."/>
            <person name="Mu C."/>
            <person name="Tian Q."/>
            <person name="Mei H."/>
            <person name="Zhang T."/>
            <person name="Gao T."/>
            <person name="Zhang H."/>
        </authorList>
    </citation>
    <scope>NUCLEOTIDE SEQUENCE</scope>
    <source>
        <strain evidence="1">G02</strain>
    </source>
</reference>
<comment type="caution">
    <text evidence="1">The sequence shown here is derived from an EMBL/GenBank/DDBJ whole genome shotgun (WGS) entry which is preliminary data.</text>
</comment>
<reference evidence="1" key="1">
    <citation type="submission" date="2020-06" db="EMBL/GenBank/DDBJ databases">
        <authorList>
            <person name="Li T."/>
            <person name="Hu X."/>
            <person name="Zhang T."/>
            <person name="Song X."/>
            <person name="Zhang H."/>
            <person name="Dai N."/>
            <person name="Sheng W."/>
            <person name="Hou X."/>
            <person name="Wei L."/>
        </authorList>
    </citation>
    <scope>NUCLEOTIDE SEQUENCE</scope>
    <source>
        <strain evidence="1">G02</strain>
        <tissue evidence="1">Leaf</tissue>
    </source>
</reference>
<dbReference type="PANTHER" id="PTHR10775:SF188">
    <property type="entry name" value="TRANSPOSASE-ASSOCIATED DOMAIN-CONTAINING PROTEIN"/>
    <property type="match status" value="1"/>
</dbReference>
<proteinExistence type="predicted"/>
<sequence>MIFDAVGAAFWSSNYNQDGAPDDVTRSCPTNVRPSSYYGGGPYDYVFGQANWFHDVVHAAEQPLWNSCTQSQLAFVAELVNIKIDACKRGCMLYWKDEIDLDYFKFCGEARYKPMREQNPNRKKTSYAILRYLPLTHPLQRLYASEVTVEQIT</sequence>
<dbReference type="AlphaFoldDB" id="A0AAW2WJU2"/>
<dbReference type="EMBL" id="JACGWJ010000001">
    <property type="protein sequence ID" value="KAL0442149.1"/>
    <property type="molecule type" value="Genomic_DNA"/>
</dbReference>
<organism evidence="1">
    <name type="scientific">Sesamum radiatum</name>
    <name type="common">Black benniseed</name>
    <dbReference type="NCBI Taxonomy" id="300843"/>
    <lineage>
        <taxon>Eukaryota</taxon>
        <taxon>Viridiplantae</taxon>
        <taxon>Streptophyta</taxon>
        <taxon>Embryophyta</taxon>
        <taxon>Tracheophyta</taxon>
        <taxon>Spermatophyta</taxon>
        <taxon>Magnoliopsida</taxon>
        <taxon>eudicotyledons</taxon>
        <taxon>Gunneridae</taxon>
        <taxon>Pentapetalae</taxon>
        <taxon>asterids</taxon>
        <taxon>lamiids</taxon>
        <taxon>Lamiales</taxon>
        <taxon>Pedaliaceae</taxon>
        <taxon>Sesamum</taxon>
    </lineage>
</organism>
<gene>
    <name evidence="1" type="ORF">Sradi_0153800</name>
</gene>
<protein>
    <submittedName>
        <fullName evidence="1">Uncharacterized protein</fullName>
    </submittedName>
</protein>